<evidence type="ECO:0000313" key="3">
    <source>
        <dbReference type="EMBL" id="OIW31981.1"/>
    </source>
</evidence>
<reference evidence="3 4" key="1">
    <citation type="submission" date="2016-10" db="EMBL/GenBank/DDBJ databases">
        <title>Draft genome sequence of Coniochaeta ligniaria NRRL30616, a lignocellulolytic fungus for bioabatement of inhibitors in plant biomass hydrolysates.</title>
        <authorList>
            <consortium name="DOE Joint Genome Institute"/>
            <person name="Jimenez D.J."/>
            <person name="Hector R.E."/>
            <person name="Riley R."/>
            <person name="Sun H."/>
            <person name="Grigoriev I.V."/>
            <person name="Van Elsas J.D."/>
            <person name="Nichols N.N."/>
        </authorList>
    </citation>
    <scope>NUCLEOTIDE SEQUENCE [LARGE SCALE GENOMIC DNA]</scope>
    <source>
        <strain evidence="3 4">NRRL 30616</strain>
    </source>
</reference>
<keyword evidence="1" id="KW-0812">Transmembrane</keyword>
<dbReference type="GO" id="GO:0016747">
    <property type="term" value="F:acyltransferase activity, transferring groups other than amino-acyl groups"/>
    <property type="evidence" value="ECO:0007669"/>
    <property type="project" value="InterPro"/>
</dbReference>
<evidence type="ECO:0000256" key="1">
    <source>
        <dbReference type="SAM" id="Phobius"/>
    </source>
</evidence>
<feature type="transmembrane region" description="Helical" evidence="1">
    <location>
        <begin position="140"/>
        <end position="160"/>
    </location>
</feature>
<organism evidence="3 4">
    <name type="scientific">Coniochaeta ligniaria NRRL 30616</name>
    <dbReference type="NCBI Taxonomy" id="1408157"/>
    <lineage>
        <taxon>Eukaryota</taxon>
        <taxon>Fungi</taxon>
        <taxon>Dikarya</taxon>
        <taxon>Ascomycota</taxon>
        <taxon>Pezizomycotina</taxon>
        <taxon>Sordariomycetes</taxon>
        <taxon>Sordariomycetidae</taxon>
        <taxon>Coniochaetales</taxon>
        <taxon>Coniochaetaceae</taxon>
        <taxon>Coniochaeta</taxon>
    </lineage>
</organism>
<proteinExistence type="predicted"/>
<evidence type="ECO:0000259" key="2">
    <source>
        <dbReference type="Pfam" id="PF00583"/>
    </source>
</evidence>
<protein>
    <recommendedName>
        <fullName evidence="2">N-acetyltransferase domain-containing protein</fullName>
    </recommendedName>
</protein>
<dbReference type="EMBL" id="KV875095">
    <property type="protein sequence ID" value="OIW31981.1"/>
    <property type="molecule type" value="Genomic_DNA"/>
</dbReference>
<feature type="transmembrane region" description="Helical" evidence="1">
    <location>
        <begin position="172"/>
        <end position="191"/>
    </location>
</feature>
<evidence type="ECO:0000313" key="4">
    <source>
        <dbReference type="Proteomes" id="UP000182658"/>
    </source>
</evidence>
<dbReference type="InterPro" id="IPR000182">
    <property type="entry name" value="GNAT_dom"/>
</dbReference>
<dbReference type="Pfam" id="PF00583">
    <property type="entry name" value="Acetyltransf_1"/>
    <property type="match status" value="1"/>
</dbReference>
<dbReference type="InParanoid" id="A0A1J7IXE4"/>
<accession>A0A1J7IXE4</accession>
<gene>
    <name evidence="3" type="ORF">CONLIGDRAFT_652839</name>
</gene>
<feature type="domain" description="N-acetyltransferase" evidence="2">
    <location>
        <begin position="203"/>
        <end position="293"/>
    </location>
</feature>
<keyword evidence="1" id="KW-0472">Membrane</keyword>
<sequence>MATSTITELDLSTCHPNSLANRINAVPGLKSSTAFFTFLRANLVLPPSAMSSNVSTPYLEPTSHAALAPPSPSPLATHVLRATNSAPSSRASTTNNSNNDDADIPPLSLDILTAKDDKISALKLVADSIAQQRQQASLNLVFHPLCLAILAALLAGAYQIAWVRRDRDLGTLLTLASGAVMSYLVAIRYAAGPYIQLAEQLQWSFLLSEDGEEDIVLGSKYGNEVIGTLVLRLEPSGHHAGGGSGKKKSRSAALKGGKGVIRAWTTRLRYRGKGLGGDLLREAVRITKERCGRDAEVGFAKEHANSHMVLPEMFNGPFRKTEMKAARALEAVLADWEGGRRKR</sequence>
<dbReference type="AlphaFoldDB" id="A0A1J7IXE4"/>
<dbReference type="InterPro" id="IPR016181">
    <property type="entry name" value="Acyl_CoA_acyltransferase"/>
</dbReference>
<keyword evidence="4" id="KW-1185">Reference proteome</keyword>
<dbReference type="SUPFAM" id="SSF55729">
    <property type="entry name" value="Acyl-CoA N-acyltransferases (Nat)"/>
    <property type="match status" value="1"/>
</dbReference>
<name>A0A1J7IXE4_9PEZI</name>
<dbReference type="Proteomes" id="UP000182658">
    <property type="component" value="Unassembled WGS sequence"/>
</dbReference>
<keyword evidence="1" id="KW-1133">Transmembrane helix</keyword>
<dbReference type="Gene3D" id="3.40.630.30">
    <property type="match status" value="1"/>
</dbReference>
<dbReference type="OrthoDB" id="5343688at2759"/>